<dbReference type="Gene3D" id="2.40.50.140">
    <property type="entry name" value="Nucleic acid-binding proteins"/>
    <property type="match status" value="1"/>
</dbReference>
<dbReference type="Proteomes" id="UP000031802">
    <property type="component" value="Unassembled WGS sequence"/>
</dbReference>
<keyword evidence="1" id="KW-1133">Transmembrane helix</keyword>
<dbReference type="AlphaFoldDB" id="A0A0B8T2F1"/>
<feature type="transmembrane region" description="Helical" evidence="1">
    <location>
        <begin position="115"/>
        <end position="137"/>
    </location>
</feature>
<sequence length="227" mass="25270">MDAILHLLFNPLPNAIMTLLTGISLLYWLFNMLMGDGFDFGDMGAELDFEGADVHEVDGPDDAELQSEANTSLFSKAMDFINVGKAPLMVIVTLFKFIGWIITIASSIALNLAQFGWKSVLILIPIFLLTFLLMHYVTIPVVKLYKNVGYTGEEAHDYLGRSGKMRTSIAGDRLGAMELTIDSDVIRLNVKSQTGERIEYGDPVVIVDENAEKTIYYVKKDINLHTL</sequence>
<dbReference type="EMBL" id="JJMU01000021">
    <property type="protein sequence ID" value="KGE15056.1"/>
    <property type="molecule type" value="Genomic_DNA"/>
</dbReference>
<name>A0A0B8T2F1_9SPHI</name>
<dbReference type="STRING" id="1229276.DI53_1283"/>
<protein>
    <submittedName>
        <fullName evidence="2">Membrane protein</fullName>
    </submittedName>
</protein>
<reference evidence="3" key="1">
    <citation type="submission" date="2014-04" db="EMBL/GenBank/DDBJ databases">
        <title>Whole-Genome optical mapping and complete genome sequence of Sphingobacterium deserti sp. nov., a new spaces isolated from desert in the west of China.</title>
        <authorList>
            <person name="Teng C."/>
            <person name="Zhou Z."/>
            <person name="Li X."/>
            <person name="Chen M."/>
            <person name="Lin M."/>
            <person name="Wang L."/>
            <person name="Su S."/>
            <person name="Zhang C."/>
            <person name="Zhang W."/>
        </authorList>
    </citation>
    <scope>NUCLEOTIDE SEQUENCE [LARGE SCALE GENOMIC DNA]</scope>
    <source>
        <strain evidence="3">ACCC05744</strain>
    </source>
</reference>
<dbReference type="PATRIC" id="fig|1229276.3.peg.1325"/>
<dbReference type="eggNOG" id="ENOG502ZAKF">
    <property type="taxonomic scope" value="Bacteria"/>
</dbReference>
<feature type="transmembrane region" description="Helical" evidence="1">
    <location>
        <begin position="86"/>
        <end position="109"/>
    </location>
</feature>
<evidence type="ECO:0000256" key="1">
    <source>
        <dbReference type="SAM" id="Phobius"/>
    </source>
</evidence>
<dbReference type="OrthoDB" id="996420at2"/>
<accession>A0A0B8T2F1</accession>
<organism evidence="2 3">
    <name type="scientific">Sphingobacterium deserti</name>
    <dbReference type="NCBI Taxonomy" id="1229276"/>
    <lineage>
        <taxon>Bacteria</taxon>
        <taxon>Pseudomonadati</taxon>
        <taxon>Bacteroidota</taxon>
        <taxon>Sphingobacteriia</taxon>
        <taxon>Sphingobacteriales</taxon>
        <taxon>Sphingobacteriaceae</taxon>
        <taxon>Sphingobacterium</taxon>
    </lineage>
</organism>
<dbReference type="RefSeq" id="WP_037496750.1">
    <property type="nucleotide sequence ID" value="NZ_JJMU01000021.1"/>
</dbReference>
<keyword evidence="3" id="KW-1185">Reference proteome</keyword>
<evidence type="ECO:0000313" key="2">
    <source>
        <dbReference type="EMBL" id="KGE15056.1"/>
    </source>
</evidence>
<keyword evidence="1" id="KW-0812">Transmembrane</keyword>
<keyword evidence="1" id="KW-0472">Membrane</keyword>
<evidence type="ECO:0000313" key="3">
    <source>
        <dbReference type="Proteomes" id="UP000031802"/>
    </source>
</evidence>
<dbReference type="InterPro" id="IPR012340">
    <property type="entry name" value="NA-bd_OB-fold"/>
</dbReference>
<gene>
    <name evidence="2" type="ORF">DI53_1283</name>
</gene>
<comment type="caution">
    <text evidence="2">The sequence shown here is derived from an EMBL/GenBank/DDBJ whole genome shotgun (WGS) entry which is preliminary data.</text>
</comment>
<reference evidence="2 3" key="2">
    <citation type="journal article" date="2015" name="PLoS ONE">
        <title>Whole-Genome Optical Mapping and Finished Genome Sequence of Sphingobacterium deserti sp. nov., a New Species Isolated from the Western Desert of China.</title>
        <authorList>
            <person name="Teng C."/>
            <person name="Zhou Z."/>
            <person name="Molnar I."/>
            <person name="Li X."/>
            <person name="Tang R."/>
            <person name="Chen M."/>
            <person name="Wang L."/>
            <person name="Su S."/>
            <person name="Zhang W."/>
            <person name="Lin M."/>
        </authorList>
    </citation>
    <scope>NUCLEOTIDE SEQUENCE [LARGE SCALE GENOMIC DNA]</scope>
    <source>
        <strain evidence="3">ACCC05744</strain>
    </source>
</reference>
<proteinExistence type="predicted"/>
<feature type="transmembrane region" description="Helical" evidence="1">
    <location>
        <begin position="12"/>
        <end position="30"/>
    </location>
</feature>